<evidence type="ECO:0000313" key="3">
    <source>
        <dbReference type="Proteomes" id="UP001151760"/>
    </source>
</evidence>
<keyword evidence="1" id="KW-0175">Coiled coil</keyword>
<reference evidence="2" key="1">
    <citation type="journal article" date="2022" name="Int. J. Mol. Sci.">
        <title>Draft Genome of Tanacetum Coccineum: Genomic Comparison of Closely Related Tanacetum-Family Plants.</title>
        <authorList>
            <person name="Yamashiro T."/>
            <person name="Shiraishi A."/>
            <person name="Nakayama K."/>
            <person name="Satake H."/>
        </authorList>
    </citation>
    <scope>NUCLEOTIDE SEQUENCE</scope>
</reference>
<evidence type="ECO:0000256" key="1">
    <source>
        <dbReference type="SAM" id="Coils"/>
    </source>
</evidence>
<name>A0ABQ4WDI7_9ASTR</name>
<evidence type="ECO:0000313" key="2">
    <source>
        <dbReference type="EMBL" id="GJS50903.1"/>
    </source>
</evidence>
<feature type="coiled-coil region" evidence="1">
    <location>
        <begin position="293"/>
        <end position="320"/>
    </location>
</feature>
<protein>
    <submittedName>
        <fullName evidence="2">Uncharacterized protein</fullName>
    </submittedName>
</protein>
<dbReference type="Proteomes" id="UP001151760">
    <property type="component" value="Unassembled WGS sequence"/>
</dbReference>
<dbReference type="EMBL" id="BQNB010008549">
    <property type="protein sequence ID" value="GJS50903.1"/>
    <property type="molecule type" value="Genomic_DNA"/>
</dbReference>
<feature type="coiled-coil region" evidence="1">
    <location>
        <begin position="787"/>
        <end position="817"/>
    </location>
</feature>
<keyword evidence="3" id="KW-1185">Reference proteome</keyword>
<organism evidence="2 3">
    <name type="scientific">Tanacetum coccineum</name>
    <dbReference type="NCBI Taxonomy" id="301880"/>
    <lineage>
        <taxon>Eukaryota</taxon>
        <taxon>Viridiplantae</taxon>
        <taxon>Streptophyta</taxon>
        <taxon>Embryophyta</taxon>
        <taxon>Tracheophyta</taxon>
        <taxon>Spermatophyta</taxon>
        <taxon>Magnoliopsida</taxon>
        <taxon>eudicotyledons</taxon>
        <taxon>Gunneridae</taxon>
        <taxon>Pentapetalae</taxon>
        <taxon>asterids</taxon>
        <taxon>campanulids</taxon>
        <taxon>Asterales</taxon>
        <taxon>Asteraceae</taxon>
        <taxon>Asteroideae</taxon>
        <taxon>Anthemideae</taxon>
        <taxon>Anthemidinae</taxon>
        <taxon>Tanacetum</taxon>
    </lineage>
</organism>
<sequence>MGTKVTSSSGSVLEEPEIQKLQMQAKIFKENSLNKLNALKSTTQLLERQSILYQQAFAQLFGDSVRTFKFQLSQHMNNLETLLNAETLHEMDSKSALSVIKVQFERFINSDLLKPLDIYSRSFSSDREVRENFRDYTKMTAQTFKETIIQNMNSIEQCIIERASHEQELKMTLKKLSERQLQIQQCKVQEVQSSVTSSGDETSSGIVSDEEIDKQELEAHYGFMAKIQEVLPAESSSTDTPLEQVQNNDEKNVFANERQHSEKHAAECADERAALANLIANLTLDTEENKTILKQLKKANASLTQELEKCKTNLDETNSALGEAISCRDSCLIALQNKQNEFEKYKAFNDRTIDYEILQTKLNETLGLLALKDIEIKEGLKTKAYEISVLNQKHDELVKKSLLTKSQLEGYLKENTKVISDLKVKEEKDIDKMIEMDKQLKFLNEIVYTRNQSIQTIHMLAPKCATYNGRLTFANPRYLKKAQSEKPCLYEIPFDTSDPANRFAPDREETMTLDNESRSKLNKDYVKPYDYTKQNSLYEIFKAPSLEYLYQLERGKEVRNTMWRKPFVRTKPNIAKNVAFLPVSESISKSRQVFNDMTFNINQFIEIVDQTWRKHTSSCFRVPTAHDMELLIKTLLMPLSIKSQNDSFRFEHELKTEMHEDFEYVKSLEKEVDELESEKADFSNMYDLLLEECVSKDVICSYLHSLSELNAHTELQCMYLHKVKECECLAQKLSKQTESVNNEVHNKLLKSFAKLEKHSISLELSLQHCKEQMKNNPVCKENASNVFRKEREQYHEIQDLKAQMQDKNIAISELKKLIEKCKGKSRSFIIICKRFSKT</sequence>
<feature type="coiled-coil region" evidence="1">
    <location>
        <begin position="658"/>
        <end position="692"/>
    </location>
</feature>
<comment type="caution">
    <text evidence="2">The sequence shown here is derived from an EMBL/GenBank/DDBJ whole genome shotgun (WGS) entry which is preliminary data.</text>
</comment>
<gene>
    <name evidence="2" type="ORF">Tco_0624265</name>
</gene>
<proteinExistence type="predicted"/>
<accession>A0ABQ4WDI7</accession>
<reference evidence="2" key="2">
    <citation type="submission" date="2022-01" db="EMBL/GenBank/DDBJ databases">
        <authorList>
            <person name="Yamashiro T."/>
            <person name="Shiraishi A."/>
            <person name="Satake H."/>
            <person name="Nakayama K."/>
        </authorList>
    </citation>
    <scope>NUCLEOTIDE SEQUENCE</scope>
</reference>